<evidence type="ECO:0000313" key="3">
    <source>
        <dbReference type="EMBL" id="TMQ62937.1"/>
    </source>
</evidence>
<dbReference type="EMBL" id="VBOX01000066">
    <property type="protein sequence ID" value="TMQ62937.1"/>
    <property type="molecule type" value="Genomic_DNA"/>
</dbReference>
<sequence>MAGRNFSLRVAMYSHDTFGLGHITRTLRLARATVEAIPNASVLVLTGSPIAHRLTFPQGVEYVKLPSVRKRGPETYVPRELGIPFWRLRQMRVRILRDALRLFRPHIFFVDNVPLGMKGEILPSLEDLKKHGTALHLNLRDILDEPGIVRSQWAEDGTHDVLNSLYDEVHVFGDRSIHDSAAEYGLPACKTLFHGYIAPPEPAARERVLPTRRRNGLPSVLITIGGGEDGAGILRCALEAERRLEAVRRLKFDLVLGPLMGVEEAEVIRTTARGRGGVSACEFVEDLADFMPEYDLVVSMGGYNTLCEVMTRAQRSLVIPRIHPRREQELRARALEARGILTLIHPGELTPERFGTALAESLERGPVLPSPRAPRLEGVGCFKRRLEEIAPSFRDPAPRRQKRPEQLVAGVDTRRRGLVRSVLGLGIVGFLACSAGFARADLRPKAVNAEMLVGYDTNVLDASDAEIMAFETHDPGSFFVVEQMKDAALQMSIDGRWALAAGSKTDARLRYTRLQYLRETIRSENHYSLQWRSRASTNTLIDFSLAFAPNVYARHRRDKDALPGDPVFRAEVRNEWDSALQIARALGPHWSSVSVMEGSIRDYRRPFDERDRWRGGGRTARTKSGRCYRHSIAPSWGISFARAPTSTGIGRATPRPIPATKATSAGTITNGNSEVRCSTHFHLRSTGKPE</sequence>
<comment type="caution">
    <text evidence="3">The sequence shown here is derived from an EMBL/GenBank/DDBJ whole genome shotgun (WGS) entry which is preliminary data.</text>
</comment>
<name>A0A538TH26_UNCEI</name>
<dbReference type="AlphaFoldDB" id="A0A538TH26"/>
<dbReference type="InterPro" id="IPR007235">
    <property type="entry name" value="Glyco_trans_28_C"/>
</dbReference>
<feature type="compositionally biased region" description="Polar residues" evidence="1">
    <location>
        <begin position="661"/>
        <end position="673"/>
    </location>
</feature>
<dbReference type="SUPFAM" id="SSF53756">
    <property type="entry name" value="UDP-Glycosyltransferase/glycogen phosphorylase"/>
    <property type="match status" value="1"/>
</dbReference>
<reference evidence="3 4" key="1">
    <citation type="journal article" date="2019" name="Nat. Microbiol.">
        <title>Mediterranean grassland soil C-N compound turnover is dependent on rainfall and depth, and is mediated by genomically divergent microorganisms.</title>
        <authorList>
            <person name="Diamond S."/>
            <person name="Andeer P.F."/>
            <person name="Li Z."/>
            <person name="Crits-Christoph A."/>
            <person name="Burstein D."/>
            <person name="Anantharaman K."/>
            <person name="Lane K.R."/>
            <person name="Thomas B.C."/>
            <person name="Pan C."/>
            <person name="Northen T.R."/>
            <person name="Banfield J.F."/>
        </authorList>
    </citation>
    <scope>NUCLEOTIDE SEQUENCE [LARGE SCALE GENOMIC DNA]</scope>
    <source>
        <strain evidence="3">WS_7</strain>
    </source>
</reference>
<dbReference type="Pfam" id="PF04101">
    <property type="entry name" value="Glyco_tran_28_C"/>
    <property type="match status" value="1"/>
</dbReference>
<dbReference type="Proteomes" id="UP000317366">
    <property type="component" value="Unassembled WGS sequence"/>
</dbReference>
<evidence type="ECO:0000256" key="1">
    <source>
        <dbReference type="SAM" id="MobiDB-lite"/>
    </source>
</evidence>
<dbReference type="PANTHER" id="PTHR21015">
    <property type="entry name" value="UDP-N-ACETYLGLUCOSAMINE--N-ACETYLMURAMYL-(PENTAPEPTIDE) PYROPHOSPHORYL-UNDECAPRENOL N-ACETYLGLUCOSAMINE TRANSFERASE 1"/>
    <property type="match status" value="1"/>
</dbReference>
<dbReference type="PANTHER" id="PTHR21015:SF28">
    <property type="entry name" value="SLL1722 PROTEIN"/>
    <property type="match status" value="1"/>
</dbReference>
<evidence type="ECO:0000313" key="4">
    <source>
        <dbReference type="Proteomes" id="UP000317366"/>
    </source>
</evidence>
<dbReference type="GO" id="GO:0016758">
    <property type="term" value="F:hexosyltransferase activity"/>
    <property type="evidence" value="ECO:0007669"/>
    <property type="project" value="InterPro"/>
</dbReference>
<feature type="domain" description="Glycosyl transferase family 28 C-terminal" evidence="2">
    <location>
        <begin position="222"/>
        <end position="363"/>
    </location>
</feature>
<evidence type="ECO:0000259" key="2">
    <source>
        <dbReference type="Pfam" id="PF04101"/>
    </source>
</evidence>
<organism evidence="3 4">
    <name type="scientific">Eiseniibacteriota bacterium</name>
    <dbReference type="NCBI Taxonomy" id="2212470"/>
    <lineage>
        <taxon>Bacteria</taxon>
        <taxon>Candidatus Eiseniibacteriota</taxon>
    </lineage>
</organism>
<feature type="region of interest" description="Disordered" evidence="1">
    <location>
        <begin position="647"/>
        <end position="673"/>
    </location>
</feature>
<gene>
    <name evidence="3" type="ORF">E6K77_06305</name>
</gene>
<accession>A0A538TH26</accession>
<protein>
    <recommendedName>
        <fullName evidence="2">Glycosyl transferase family 28 C-terminal domain-containing protein</fullName>
    </recommendedName>
</protein>
<proteinExistence type="predicted"/>
<dbReference type="Gene3D" id="3.40.50.2000">
    <property type="entry name" value="Glycogen Phosphorylase B"/>
    <property type="match status" value="1"/>
</dbReference>